<reference evidence="11" key="2">
    <citation type="submission" date="2009-11" db="EMBL/GenBank/DDBJ databases">
        <title>The Genome Sequence of Allomyces macrogynus strain ATCC 38327.</title>
        <authorList>
            <consortium name="The Broad Institute Genome Sequencing Platform"/>
            <person name="Russ C."/>
            <person name="Cuomo C."/>
            <person name="Shea T."/>
            <person name="Young S.K."/>
            <person name="Zeng Q."/>
            <person name="Koehrsen M."/>
            <person name="Haas B."/>
            <person name="Borodovsky M."/>
            <person name="Guigo R."/>
            <person name="Alvarado L."/>
            <person name="Berlin A."/>
            <person name="Borenstein D."/>
            <person name="Chen Z."/>
            <person name="Engels R."/>
            <person name="Freedman E."/>
            <person name="Gellesch M."/>
            <person name="Goldberg J."/>
            <person name="Griggs A."/>
            <person name="Gujja S."/>
            <person name="Heiman D."/>
            <person name="Hepburn T."/>
            <person name="Howarth C."/>
            <person name="Jen D."/>
            <person name="Larson L."/>
            <person name="Lewis B."/>
            <person name="Mehta T."/>
            <person name="Park D."/>
            <person name="Pearson M."/>
            <person name="Roberts A."/>
            <person name="Saif S."/>
            <person name="Shenoy N."/>
            <person name="Sisk P."/>
            <person name="Stolte C."/>
            <person name="Sykes S."/>
            <person name="Walk T."/>
            <person name="White J."/>
            <person name="Yandava C."/>
            <person name="Burger G."/>
            <person name="Gray M.W."/>
            <person name="Holland P.W.H."/>
            <person name="King N."/>
            <person name="Lang F.B.F."/>
            <person name="Roger A.J."/>
            <person name="Ruiz-Trillo I."/>
            <person name="Lander E."/>
            <person name="Nusbaum C."/>
        </authorList>
    </citation>
    <scope>NUCLEOTIDE SEQUENCE [LARGE SCALE GENOMIC DNA]</scope>
    <source>
        <strain evidence="11">ATCC 38327</strain>
    </source>
</reference>
<evidence type="ECO:0000313" key="10">
    <source>
        <dbReference type="EMBL" id="KNE66302.1"/>
    </source>
</evidence>
<keyword evidence="11" id="KW-1185">Reference proteome</keyword>
<dbReference type="PANTHER" id="PTHR21528">
    <property type="entry name" value="DEHYDRODOLICHYL DIPHOSPHATE SYNTHASE COMPLEX SUBUNIT NUS1"/>
    <property type="match status" value="1"/>
</dbReference>
<evidence type="ECO:0000256" key="3">
    <source>
        <dbReference type="ARBA" id="ARBA00005432"/>
    </source>
</evidence>
<evidence type="ECO:0000256" key="9">
    <source>
        <dbReference type="SAM" id="Phobius"/>
    </source>
</evidence>
<gene>
    <name evidence="10" type="ORF">AMAG_10528</name>
</gene>
<dbReference type="OrthoDB" id="5597460at2759"/>
<keyword evidence="6" id="KW-0460">Magnesium</keyword>
<evidence type="ECO:0000256" key="4">
    <source>
        <dbReference type="ARBA" id="ARBA00012596"/>
    </source>
</evidence>
<keyword evidence="9" id="KW-1133">Transmembrane helix</keyword>
<evidence type="ECO:0000256" key="5">
    <source>
        <dbReference type="ARBA" id="ARBA00022679"/>
    </source>
</evidence>
<keyword evidence="9" id="KW-0812">Transmembrane</keyword>
<evidence type="ECO:0000313" key="11">
    <source>
        <dbReference type="Proteomes" id="UP000054350"/>
    </source>
</evidence>
<keyword evidence="9" id="KW-0472">Membrane</keyword>
<keyword evidence="5" id="KW-0808">Transferase</keyword>
<organism evidence="10 11">
    <name type="scientific">Allomyces macrogynus (strain ATCC 38327)</name>
    <name type="common">Allomyces javanicus var. macrogynus</name>
    <dbReference type="NCBI Taxonomy" id="578462"/>
    <lineage>
        <taxon>Eukaryota</taxon>
        <taxon>Fungi</taxon>
        <taxon>Fungi incertae sedis</taxon>
        <taxon>Blastocladiomycota</taxon>
        <taxon>Blastocladiomycetes</taxon>
        <taxon>Blastocladiales</taxon>
        <taxon>Blastocladiaceae</taxon>
        <taxon>Allomyces</taxon>
    </lineage>
</organism>
<feature type="transmembrane region" description="Helical" evidence="9">
    <location>
        <begin position="115"/>
        <end position="138"/>
    </location>
</feature>
<evidence type="ECO:0000256" key="6">
    <source>
        <dbReference type="ARBA" id="ARBA00022842"/>
    </source>
</evidence>
<comment type="cofactor">
    <cofactor evidence="1">
        <name>Mg(2+)</name>
        <dbReference type="ChEBI" id="CHEBI:18420"/>
    </cofactor>
</comment>
<feature type="region of interest" description="Disordered" evidence="8">
    <location>
        <begin position="88"/>
        <end position="109"/>
    </location>
</feature>
<dbReference type="PANTHER" id="PTHR21528:SF0">
    <property type="entry name" value="DEHYDRODOLICHYL DIPHOSPHATE SYNTHASE COMPLEX SUBUNIT NUS1"/>
    <property type="match status" value="1"/>
</dbReference>
<comment type="pathway">
    <text evidence="2">Protein modification; protein glycosylation.</text>
</comment>
<dbReference type="AlphaFoldDB" id="A0A0L0SUV6"/>
<dbReference type="EC" id="2.5.1.87" evidence="4"/>
<dbReference type="GO" id="GO:0005789">
    <property type="term" value="C:endoplasmic reticulum membrane"/>
    <property type="evidence" value="ECO:0007669"/>
    <property type="project" value="TreeGrafter"/>
</dbReference>
<reference evidence="10 11" key="1">
    <citation type="submission" date="2009-11" db="EMBL/GenBank/DDBJ databases">
        <title>Annotation of Allomyces macrogynus ATCC 38327.</title>
        <authorList>
            <consortium name="The Broad Institute Genome Sequencing Platform"/>
            <person name="Russ C."/>
            <person name="Cuomo C."/>
            <person name="Burger G."/>
            <person name="Gray M.W."/>
            <person name="Holland P.W.H."/>
            <person name="King N."/>
            <person name="Lang F.B.F."/>
            <person name="Roger A.J."/>
            <person name="Ruiz-Trillo I."/>
            <person name="Young S.K."/>
            <person name="Zeng Q."/>
            <person name="Gargeya S."/>
            <person name="Fitzgerald M."/>
            <person name="Haas B."/>
            <person name="Abouelleil A."/>
            <person name="Alvarado L."/>
            <person name="Arachchi H.M."/>
            <person name="Berlin A."/>
            <person name="Chapman S.B."/>
            <person name="Gearin G."/>
            <person name="Goldberg J."/>
            <person name="Griggs A."/>
            <person name="Gujja S."/>
            <person name="Hansen M."/>
            <person name="Heiman D."/>
            <person name="Howarth C."/>
            <person name="Larimer J."/>
            <person name="Lui A."/>
            <person name="MacDonald P.J.P."/>
            <person name="McCowen C."/>
            <person name="Montmayeur A."/>
            <person name="Murphy C."/>
            <person name="Neiman D."/>
            <person name="Pearson M."/>
            <person name="Priest M."/>
            <person name="Roberts A."/>
            <person name="Saif S."/>
            <person name="Shea T."/>
            <person name="Sisk P."/>
            <person name="Stolte C."/>
            <person name="Sykes S."/>
            <person name="Wortman J."/>
            <person name="Nusbaum C."/>
            <person name="Birren B."/>
        </authorList>
    </citation>
    <scope>NUCLEOTIDE SEQUENCE [LARGE SCALE GENOMIC DNA]</scope>
    <source>
        <strain evidence="10 11">ATCC 38327</strain>
    </source>
</reference>
<dbReference type="Proteomes" id="UP000054350">
    <property type="component" value="Unassembled WGS sequence"/>
</dbReference>
<dbReference type="GO" id="GO:0045547">
    <property type="term" value="F:ditrans,polycis-polyprenyl diphosphate synthase [(2E,6E)-farnesyl diphosphate specific] activity"/>
    <property type="evidence" value="ECO:0007669"/>
    <property type="project" value="UniProtKB-EC"/>
</dbReference>
<protein>
    <recommendedName>
        <fullName evidence="4">ditrans,polycis-polyprenyl diphosphate synthase [(2E,6E)-farnesyldiphosphate specific]</fullName>
        <ecNumber evidence="4">2.5.1.87</ecNumber>
    </recommendedName>
</protein>
<name>A0A0L0SUV6_ALLM3</name>
<accession>A0A0L0SUV6</accession>
<dbReference type="EMBL" id="GG745349">
    <property type="protein sequence ID" value="KNE66302.1"/>
    <property type="molecule type" value="Genomic_DNA"/>
</dbReference>
<comment type="similarity">
    <text evidence="3">Belongs to the UPP synthase family.</text>
</comment>
<dbReference type="VEuPathDB" id="FungiDB:AMAG_10528"/>
<evidence type="ECO:0000256" key="1">
    <source>
        <dbReference type="ARBA" id="ARBA00001946"/>
    </source>
</evidence>
<evidence type="ECO:0000256" key="8">
    <source>
        <dbReference type="SAM" id="MobiDB-lite"/>
    </source>
</evidence>
<dbReference type="GO" id="GO:1904423">
    <property type="term" value="C:dehydrodolichyl diphosphate synthase complex"/>
    <property type="evidence" value="ECO:0007669"/>
    <property type="project" value="InterPro"/>
</dbReference>
<comment type="catalytic activity">
    <reaction evidence="7">
        <text>n isopentenyl diphosphate + (2E,6E)-farnesyl diphosphate = a di-trans,poly-cis-polyprenyl diphosphate + n diphosphate</text>
        <dbReference type="Rhea" id="RHEA:53008"/>
        <dbReference type="Rhea" id="RHEA-COMP:19494"/>
        <dbReference type="ChEBI" id="CHEBI:33019"/>
        <dbReference type="ChEBI" id="CHEBI:128769"/>
        <dbReference type="ChEBI" id="CHEBI:136960"/>
        <dbReference type="ChEBI" id="CHEBI:175763"/>
        <dbReference type="EC" id="2.5.1.87"/>
    </reaction>
</comment>
<evidence type="ECO:0000256" key="7">
    <source>
        <dbReference type="ARBA" id="ARBA00047353"/>
    </source>
</evidence>
<evidence type="ECO:0000256" key="2">
    <source>
        <dbReference type="ARBA" id="ARBA00004922"/>
    </source>
</evidence>
<sequence length="403" mass="42539">MANAAAIATLLDHASPARAVKVAAESAHAQARPAASLPRVVLAVPTTPQTGSADPVRVAANVTSMPSVSPSTADRAAVPCEHAKDHVVPDANHALDSSTKPLLDRPTPTTARSSWSAQIGTALLTVLLAVALALHWLVAVSIPHLVRGAKSLAQWWLVASHRPTTGWRAWLAGLPTLGRTYATVPRHLAIIAPTWATDAWGPCAPWRLLWRGFAAIGVVPTPERQVAVAVATAVTALSNDELVSVSVLLTPGSDRGRAVTELSRAYADLAARSPSARVWRITSPHTDIPDVRLAAPTPSFSSTTTDLAVYILDPAIHGKALIARHVRLPSTTDGTLPLVTAIPDPDLVLIPTAALQLLGYPPWSLRVSELYHEQAGGGGCALTPAFVHRALQRLQKVEQRFGK</sequence>
<dbReference type="InterPro" id="IPR038887">
    <property type="entry name" value="Nus1/NgBR"/>
</dbReference>
<proteinExistence type="inferred from homology"/>